<dbReference type="PANTHER" id="PTHR43047:SF72">
    <property type="entry name" value="OSMOSENSING HISTIDINE PROTEIN KINASE SLN1"/>
    <property type="match status" value="1"/>
</dbReference>
<name>A0A2M7TYU6_9BACT</name>
<dbReference type="InterPro" id="IPR003661">
    <property type="entry name" value="HisK_dim/P_dom"/>
</dbReference>
<reference evidence="10" key="1">
    <citation type="submission" date="2017-09" db="EMBL/GenBank/DDBJ databases">
        <title>Depth-based differentiation of microbial function through sediment-hosted aquifers and enrichment of novel symbionts in the deep terrestrial subsurface.</title>
        <authorList>
            <person name="Probst A.J."/>
            <person name="Ladd B."/>
            <person name="Jarett J.K."/>
            <person name="Geller-Mcgrath D.E."/>
            <person name="Sieber C.M.K."/>
            <person name="Emerson J.B."/>
            <person name="Anantharaman K."/>
            <person name="Thomas B.C."/>
            <person name="Malmstrom R."/>
            <person name="Stieglmeier M."/>
            <person name="Klingl A."/>
            <person name="Woyke T."/>
            <person name="Ryan C.M."/>
            <person name="Banfield J.F."/>
        </authorList>
    </citation>
    <scope>NUCLEOTIDE SEQUENCE [LARGE SCALE GENOMIC DNA]</scope>
</reference>
<keyword evidence="7" id="KW-0812">Transmembrane</keyword>
<dbReference type="CDD" id="cd00082">
    <property type="entry name" value="HisKA"/>
    <property type="match status" value="1"/>
</dbReference>
<dbReference type="Pfam" id="PF02518">
    <property type="entry name" value="HATPase_c"/>
    <property type="match status" value="1"/>
</dbReference>
<evidence type="ECO:0000256" key="6">
    <source>
        <dbReference type="SAM" id="MobiDB-lite"/>
    </source>
</evidence>
<dbReference type="InterPro" id="IPR003594">
    <property type="entry name" value="HATPase_dom"/>
</dbReference>
<dbReference type="SUPFAM" id="SSF55874">
    <property type="entry name" value="ATPase domain of HSP90 chaperone/DNA topoisomerase II/histidine kinase"/>
    <property type="match status" value="1"/>
</dbReference>
<dbReference type="SMART" id="SM00388">
    <property type="entry name" value="HisKA"/>
    <property type="match status" value="1"/>
</dbReference>
<dbReference type="AlphaFoldDB" id="A0A2M7TYU6"/>
<dbReference type="SMART" id="SM00387">
    <property type="entry name" value="HATPase_c"/>
    <property type="match status" value="1"/>
</dbReference>
<dbReference type="PANTHER" id="PTHR43047">
    <property type="entry name" value="TWO-COMPONENT HISTIDINE PROTEIN KINASE"/>
    <property type="match status" value="1"/>
</dbReference>
<evidence type="ECO:0000259" key="8">
    <source>
        <dbReference type="PROSITE" id="PS50109"/>
    </source>
</evidence>
<evidence type="ECO:0000256" key="2">
    <source>
        <dbReference type="ARBA" id="ARBA00012438"/>
    </source>
</evidence>
<accession>A0A2M7TYU6</accession>
<evidence type="ECO:0000256" key="1">
    <source>
        <dbReference type="ARBA" id="ARBA00000085"/>
    </source>
</evidence>
<keyword evidence="7" id="KW-0472">Membrane</keyword>
<dbReference type="Proteomes" id="UP000228503">
    <property type="component" value="Unassembled WGS sequence"/>
</dbReference>
<proteinExistence type="predicted"/>
<gene>
    <name evidence="9" type="ORF">COY16_03120</name>
</gene>
<feature type="transmembrane region" description="Helical" evidence="7">
    <location>
        <begin position="34"/>
        <end position="56"/>
    </location>
</feature>
<dbReference type="GO" id="GO:0005886">
    <property type="term" value="C:plasma membrane"/>
    <property type="evidence" value="ECO:0007669"/>
    <property type="project" value="TreeGrafter"/>
</dbReference>
<feature type="domain" description="Histidine kinase" evidence="8">
    <location>
        <begin position="246"/>
        <end position="464"/>
    </location>
</feature>
<keyword evidence="5" id="KW-0418">Kinase</keyword>
<keyword evidence="3" id="KW-0597">Phosphoprotein</keyword>
<dbReference type="Gene3D" id="3.30.565.10">
    <property type="entry name" value="Histidine kinase-like ATPase, C-terminal domain"/>
    <property type="match status" value="1"/>
</dbReference>
<comment type="catalytic activity">
    <reaction evidence="1">
        <text>ATP + protein L-histidine = ADP + protein N-phospho-L-histidine.</text>
        <dbReference type="EC" id="2.7.13.3"/>
    </reaction>
</comment>
<keyword evidence="4" id="KW-0808">Transferase</keyword>
<feature type="transmembrane region" description="Helical" evidence="7">
    <location>
        <begin position="205"/>
        <end position="224"/>
    </location>
</feature>
<sequence length="538" mass="60565">MQLQSCFLCIGSRIRRKRYMLVDLFKKNKYLAQLIYSILIVILIPSALVINTVFLLKSFSRDMDFELNNKALLVESVISSHLKDKLENEAELKSVLDELVFDLPEIRAVEVFRLKDQENLSFTTTASLTRAVYDPVLNHLAFSADKAFSKEINAALGDRPAERMWLVASPMYDENDKKVGVINTYVSAAQIDEITQRTVNDSIKILLITLVVILLLLVNHFSLFERAAAFIKLKEIDNLKDDFISIAAHELKTPLTIIKNYAFLLEKNERIKESPEMLDEVVKILAGSNRLSILVNDLLDVSRIEMNRMKLEMGTQDLREIVTNVINQLVPEAQNKKLSLVYQKCDTPIFVKGDKNKLEQIFINLIGNSIKYTLEGTITVMHELEEKSIKTSIKDTGVGIPPEKMNRLFDKFSRIYNDKTKNVPGTGLGLWITKELTEKMGGKIFVESIENTGTQFSVVFPKVPFSASNTSEIKPAPIPQALPQLSNQAAPSTARQVVSPTPHENANSQAQQQPGELLQTHIPAQTVLLVPQKNPQSS</sequence>
<evidence type="ECO:0000256" key="3">
    <source>
        <dbReference type="ARBA" id="ARBA00022553"/>
    </source>
</evidence>
<dbReference type="SUPFAM" id="SSF47384">
    <property type="entry name" value="Homodimeric domain of signal transducing histidine kinase"/>
    <property type="match status" value="1"/>
</dbReference>
<dbReference type="FunFam" id="3.30.565.10:FF:000006">
    <property type="entry name" value="Sensor histidine kinase WalK"/>
    <property type="match status" value="1"/>
</dbReference>
<evidence type="ECO:0000313" key="10">
    <source>
        <dbReference type="Proteomes" id="UP000228503"/>
    </source>
</evidence>
<feature type="compositionally biased region" description="Polar residues" evidence="6">
    <location>
        <begin position="486"/>
        <end position="514"/>
    </location>
</feature>
<comment type="caution">
    <text evidence="9">The sequence shown here is derived from an EMBL/GenBank/DDBJ whole genome shotgun (WGS) entry which is preliminary data.</text>
</comment>
<dbReference type="InterPro" id="IPR036097">
    <property type="entry name" value="HisK_dim/P_sf"/>
</dbReference>
<evidence type="ECO:0000313" key="9">
    <source>
        <dbReference type="EMBL" id="PIZ62989.1"/>
    </source>
</evidence>
<evidence type="ECO:0000256" key="7">
    <source>
        <dbReference type="SAM" id="Phobius"/>
    </source>
</evidence>
<feature type="region of interest" description="Disordered" evidence="6">
    <location>
        <begin position="486"/>
        <end position="518"/>
    </location>
</feature>
<dbReference type="GO" id="GO:0000155">
    <property type="term" value="F:phosphorelay sensor kinase activity"/>
    <property type="evidence" value="ECO:0007669"/>
    <property type="project" value="InterPro"/>
</dbReference>
<dbReference type="GO" id="GO:0009927">
    <property type="term" value="F:histidine phosphotransfer kinase activity"/>
    <property type="evidence" value="ECO:0007669"/>
    <property type="project" value="TreeGrafter"/>
</dbReference>
<evidence type="ECO:0000256" key="4">
    <source>
        <dbReference type="ARBA" id="ARBA00022679"/>
    </source>
</evidence>
<protein>
    <recommendedName>
        <fullName evidence="2">histidine kinase</fullName>
        <ecNumber evidence="2">2.7.13.3</ecNumber>
    </recommendedName>
</protein>
<dbReference type="PROSITE" id="PS50109">
    <property type="entry name" value="HIS_KIN"/>
    <property type="match status" value="1"/>
</dbReference>
<dbReference type="EC" id="2.7.13.3" evidence="2"/>
<dbReference type="PRINTS" id="PR00344">
    <property type="entry name" value="BCTRLSENSOR"/>
</dbReference>
<dbReference type="Gene3D" id="1.10.287.130">
    <property type="match status" value="1"/>
</dbReference>
<dbReference type="InterPro" id="IPR005467">
    <property type="entry name" value="His_kinase_dom"/>
</dbReference>
<keyword evidence="7" id="KW-1133">Transmembrane helix</keyword>
<dbReference type="Pfam" id="PF00512">
    <property type="entry name" value="HisKA"/>
    <property type="match status" value="1"/>
</dbReference>
<evidence type="ECO:0000256" key="5">
    <source>
        <dbReference type="ARBA" id="ARBA00022777"/>
    </source>
</evidence>
<dbReference type="InterPro" id="IPR036890">
    <property type="entry name" value="HATPase_C_sf"/>
</dbReference>
<dbReference type="InterPro" id="IPR004358">
    <property type="entry name" value="Sig_transdc_His_kin-like_C"/>
</dbReference>
<organism evidence="9 10">
    <name type="scientific">Candidatus Roizmanbacteria bacterium CG_4_10_14_0_2_um_filter_39_13</name>
    <dbReference type="NCBI Taxonomy" id="1974825"/>
    <lineage>
        <taxon>Bacteria</taxon>
        <taxon>Candidatus Roizmaniibacteriota</taxon>
    </lineage>
</organism>
<dbReference type="EMBL" id="PFOB01000038">
    <property type="protein sequence ID" value="PIZ62989.1"/>
    <property type="molecule type" value="Genomic_DNA"/>
</dbReference>